<evidence type="ECO:0000256" key="2">
    <source>
        <dbReference type="ARBA" id="ARBA00006285"/>
    </source>
</evidence>
<reference evidence="9" key="1">
    <citation type="submission" date="2022-06" db="EMBL/GenBank/DDBJ databases">
        <authorList>
            <person name="Berger JAMES D."/>
            <person name="Berger JAMES D."/>
        </authorList>
    </citation>
    <scope>NUCLEOTIDE SEQUENCE [LARGE SCALE GENOMIC DNA]</scope>
</reference>
<dbReference type="Pfam" id="PF14845">
    <property type="entry name" value="Glycohydro_20b2"/>
    <property type="match status" value="1"/>
</dbReference>
<dbReference type="InterPro" id="IPR029018">
    <property type="entry name" value="Hex-like_dom2"/>
</dbReference>
<dbReference type="Pfam" id="PF00728">
    <property type="entry name" value="Glyco_hydro_20"/>
    <property type="match status" value="1"/>
</dbReference>
<name>A0AA85IKS9_TRIRE</name>
<feature type="domain" description="Beta-hexosaminidase eukaryotic type N-terminal" evidence="8">
    <location>
        <begin position="90"/>
        <end position="148"/>
    </location>
</feature>
<dbReference type="InterPro" id="IPR017853">
    <property type="entry name" value="GH"/>
</dbReference>
<dbReference type="Gene3D" id="3.20.20.80">
    <property type="entry name" value="Glycosidases"/>
    <property type="match status" value="1"/>
</dbReference>
<accession>A0AA85IKS9</accession>
<dbReference type="InterPro" id="IPR025705">
    <property type="entry name" value="Beta_hexosaminidase_sua/sub"/>
</dbReference>
<keyword evidence="6" id="KW-0326">Glycosidase</keyword>
<dbReference type="PANTHER" id="PTHR22600">
    <property type="entry name" value="BETA-HEXOSAMINIDASE"/>
    <property type="match status" value="1"/>
</dbReference>
<dbReference type="SUPFAM" id="SSF55545">
    <property type="entry name" value="beta-N-acetylhexosaminidase-like domain"/>
    <property type="match status" value="1"/>
</dbReference>
<evidence type="ECO:0000256" key="6">
    <source>
        <dbReference type="ARBA" id="ARBA00023295"/>
    </source>
</evidence>
<dbReference type="GO" id="GO:0006689">
    <property type="term" value="P:ganglioside catabolic process"/>
    <property type="evidence" value="ECO:0007669"/>
    <property type="project" value="TreeGrafter"/>
</dbReference>
<keyword evidence="4" id="KW-0378">Hydrolase</keyword>
<reference evidence="10" key="2">
    <citation type="submission" date="2023-11" db="UniProtKB">
        <authorList>
            <consortium name="WormBaseParasite"/>
        </authorList>
    </citation>
    <scope>IDENTIFICATION</scope>
</reference>
<sequence>MSENLSSYHEYSTSYCLLGIAIDKIFTMKFSTTLLIFNLVISHAIIPNTKESSDHGVLCKISESEATRRFVSRLKMKHIPIVYQFTDGCSISRIVFNISGGCNEEENELWPSASMDESYSVKIDNGTISIHSEEIWGTLHAFETILQLVYRSELGQNVIFQRKVEDSPRLPHRGVLIGTSKHYLRTEAIKNITAALSIMKMNVLHWHMTDDESFPYSSTVYPELSSKGAYHPREYVYERGEIGSLIEFARLRGVRVIVEFDTPGEKMKRSRNL</sequence>
<dbReference type="Proteomes" id="UP000050795">
    <property type="component" value="Unassembled WGS sequence"/>
</dbReference>
<keyword evidence="5" id="KW-0325">Glycoprotein</keyword>
<dbReference type="GO" id="GO:0005975">
    <property type="term" value="P:carbohydrate metabolic process"/>
    <property type="evidence" value="ECO:0007669"/>
    <property type="project" value="InterPro"/>
</dbReference>
<dbReference type="PRINTS" id="PR00738">
    <property type="entry name" value="GLHYDRLASE20"/>
</dbReference>
<evidence type="ECO:0000313" key="9">
    <source>
        <dbReference type="Proteomes" id="UP000050795"/>
    </source>
</evidence>
<dbReference type="GO" id="GO:0005764">
    <property type="term" value="C:lysosome"/>
    <property type="evidence" value="ECO:0007669"/>
    <property type="project" value="TreeGrafter"/>
</dbReference>
<dbReference type="WBParaSite" id="TREG1_103050.1">
    <property type="protein sequence ID" value="TREG1_103050.1"/>
    <property type="gene ID" value="TREG1_103050"/>
</dbReference>
<evidence type="ECO:0000256" key="3">
    <source>
        <dbReference type="ARBA" id="ARBA00012663"/>
    </source>
</evidence>
<comment type="catalytic activity">
    <reaction evidence="1">
        <text>Hydrolysis of terminal non-reducing N-acetyl-D-hexosamine residues in N-acetyl-beta-D-hexosaminides.</text>
        <dbReference type="EC" id="3.2.1.52"/>
    </reaction>
</comment>
<dbReference type="EC" id="3.2.1.52" evidence="3"/>
<dbReference type="GO" id="GO:0030203">
    <property type="term" value="P:glycosaminoglycan metabolic process"/>
    <property type="evidence" value="ECO:0007669"/>
    <property type="project" value="TreeGrafter"/>
</dbReference>
<comment type="similarity">
    <text evidence="2">Belongs to the glycosyl hydrolase 20 family.</text>
</comment>
<evidence type="ECO:0000256" key="1">
    <source>
        <dbReference type="ARBA" id="ARBA00001231"/>
    </source>
</evidence>
<evidence type="ECO:0000259" key="7">
    <source>
        <dbReference type="Pfam" id="PF00728"/>
    </source>
</evidence>
<dbReference type="Gene3D" id="3.30.379.10">
    <property type="entry name" value="Chitobiase/beta-hexosaminidase domain 2-like"/>
    <property type="match status" value="1"/>
</dbReference>
<dbReference type="SUPFAM" id="SSF51445">
    <property type="entry name" value="(Trans)glycosidases"/>
    <property type="match status" value="1"/>
</dbReference>
<dbReference type="GO" id="GO:0004563">
    <property type="term" value="F:beta-N-acetylhexosaminidase activity"/>
    <property type="evidence" value="ECO:0007669"/>
    <property type="project" value="UniProtKB-EC"/>
</dbReference>
<dbReference type="GO" id="GO:0016020">
    <property type="term" value="C:membrane"/>
    <property type="evidence" value="ECO:0007669"/>
    <property type="project" value="TreeGrafter"/>
</dbReference>
<organism evidence="9 10">
    <name type="scientific">Trichobilharzia regenti</name>
    <name type="common">Nasal bird schistosome</name>
    <dbReference type="NCBI Taxonomy" id="157069"/>
    <lineage>
        <taxon>Eukaryota</taxon>
        <taxon>Metazoa</taxon>
        <taxon>Spiralia</taxon>
        <taxon>Lophotrochozoa</taxon>
        <taxon>Platyhelminthes</taxon>
        <taxon>Trematoda</taxon>
        <taxon>Digenea</taxon>
        <taxon>Strigeidida</taxon>
        <taxon>Schistosomatoidea</taxon>
        <taxon>Schistosomatidae</taxon>
        <taxon>Trichobilharzia</taxon>
    </lineage>
</organism>
<protein>
    <recommendedName>
        <fullName evidence="3">beta-N-acetylhexosaminidase</fullName>
        <ecNumber evidence="3">3.2.1.52</ecNumber>
    </recommendedName>
</protein>
<dbReference type="AlphaFoldDB" id="A0AA85IKS9"/>
<dbReference type="PANTHER" id="PTHR22600:SF21">
    <property type="entry name" value="BETA-HEXOSAMINIDASE A"/>
    <property type="match status" value="1"/>
</dbReference>
<dbReference type="InterPro" id="IPR029019">
    <property type="entry name" value="HEX_eukaryotic_N"/>
</dbReference>
<dbReference type="InterPro" id="IPR015883">
    <property type="entry name" value="Glyco_hydro_20_cat"/>
</dbReference>
<evidence type="ECO:0000256" key="4">
    <source>
        <dbReference type="ARBA" id="ARBA00022801"/>
    </source>
</evidence>
<feature type="domain" description="Glycoside hydrolase family 20 catalytic" evidence="7">
    <location>
        <begin position="171"/>
        <end position="264"/>
    </location>
</feature>
<proteinExistence type="inferred from homology"/>
<keyword evidence="9" id="KW-1185">Reference proteome</keyword>
<evidence type="ECO:0000259" key="8">
    <source>
        <dbReference type="Pfam" id="PF14845"/>
    </source>
</evidence>
<evidence type="ECO:0000256" key="5">
    <source>
        <dbReference type="ARBA" id="ARBA00023180"/>
    </source>
</evidence>
<evidence type="ECO:0000313" key="10">
    <source>
        <dbReference type="WBParaSite" id="TREG1_103050.1"/>
    </source>
</evidence>